<dbReference type="PANTHER" id="PTHR11552:SF201">
    <property type="entry name" value="GLUCOSE-METHANOL-CHOLINE OXIDOREDUCTASE N-TERMINAL DOMAIN-CONTAINING PROTEIN"/>
    <property type="match status" value="1"/>
</dbReference>
<keyword evidence="20" id="KW-1185">Reference proteome</keyword>
<keyword evidence="11 15" id="KW-0274">FAD</keyword>
<dbReference type="Gene3D" id="4.10.450.10">
    <property type="entry name" value="Glucose Oxidase, domain 2"/>
    <property type="match status" value="1"/>
</dbReference>
<proteinExistence type="inferred from homology"/>
<dbReference type="GO" id="GO:0005737">
    <property type="term" value="C:cytoplasm"/>
    <property type="evidence" value="ECO:0007669"/>
    <property type="project" value="UniProtKB-SubCell"/>
</dbReference>
<dbReference type="PROSITE" id="PS00623">
    <property type="entry name" value="GMC_OXRED_1"/>
    <property type="match status" value="1"/>
</dbReference>
<evidence type="ECO:0000256" key="4">
    <source>
        <dbReference type="ARBA" id="ARBA00004498"/>
    </source>
</evidence>
<sequence length="533" mass="57129">MTTTLPEKADYVIAGGGTAGLVVAARLSENPEVTVLVLESGPDGTNDPRVKDLKNWPATLGSELDWKYQSVEQTGLNNRKQDHPAGRILGGSSAINGGIYLAPSPAGIDAWASLGNPNWDWKSLRPYLEKSLVATPESDDYAPGSIKISYPELAKTDKDPLVQAWVNTFKAQGYRHNTDILAEESAIGIRDYAAAIDPVSGLRSSADREYGAVAATRSNVTIVPNASVRKILFHSVPQQVTATGVEVVYNNECRIVNATKEVILAAGAFHTPNLLELSGIGSQERLHQLGIPTVVDQPGVGENLQNHLMSVLPVPIKSTPESAKITAGAKAMAFTRLDPEEQSQFLAAYPASGNTSDQAIRSLIQSPKEASALLILVVRPGNLALLIAIPSFPFSRGSIHISSTDPDVQPTFDLGSLSNELDMEILAHHTRDLYDLISSDTLRPFLQSIPALESLDEIKNHLRASAATAHHICGTAAMRPREDGGVVDQDLRVYGTTNLRVVDASIFPLIPHGNPMSTVYAVAERAADIIRSA</sequence>
<feature type="domain" description="Glucose-methanol-choline oxidoreductase N-terminal" evidence="18">
    <location>
        <begin position="267"/>
        <end position="281"/>
    </location>
</feature>
<dbReference type="InterPro" id="IPR036188">
    <property type="entry name" value="FAD/NAD-bd_sf"/>
</dbReference>
<keyword evidence="8" id="KW-0134">Cell wall</keyword>
<dbReference type="PANTHER" id="PTHR11552">
    <property type="entry name" value="GLUCOSE-METHANOL-CHOLINE GMC OXIDOREDUCTASE"/>
    <property type="match status" value="1"/>
</dbReference>
<dbReference type="OrthoDB" id="269227at2759"/>
<evidence type="ECO:0000256" key="11">
    <source>
        <dbReference type="ARBA" id="ARBA00022827"/>
    </source>
</evidence>
<keyword evidence="7" id="KW-0963">Cytoplasm</keyword>
<dbReference type="EC" id="1.1.3.4" evidence="14"/>
<dbReference type="GO" id="GO:0046562">
    <property type="term" value="F:beta-D-glucose oxidase activity"/>
    <property type="evidence" value="ECO:0007669"/>
    <property type="project" value="UniProtKB-EC"/>
</dbReference>
<evidence type="ECO:0000256" key="10">
    <source>
        <dbReference type="ARBA" id="ARBA00022630"/>
    </source>
</evidence>
<dbReference type="Pfam" id="PF00732">
    <property type="entry name" value="GMC_oxred_N"/>
    <property type="match status" value="1"/>
</dbReference>
<comment type="similarity">
    <text evidence="5 16">Belongs to the GMC oxidoreductase family.</text>
</comment>
<dbReference type="InterPro" id="IPR012132">
    <property type="entry name" value="GMC_OxRdtase"/>
</dbReference>
<evidence type="ECO:0000256" key="16">
    <source>
        <dbReference type="RuleBase" id="RU003968"/>
    </source>
</evidence>
<comment type="subunit">
    <text evidence="6">Homodimer.</text>
</comment>
<gene>
    <name evidence="19" type="ORF">N7492_005910</name>
</gene>
<dbReference type="Pfam" id="PF05199">
    <property type="entry name" value="GMC_oxred_C"/>
    <property type="match status" value="1"/>
</dbReference>
<evidence type="ECO:0000256" key="6">
    <source>
        <dbReference type="ARBA" id="ARBA00011738"/>
    </source>
</evidence>
<evidence type="ECO:0000256" key="15">
    <source>
        <dbReference type="PIRSR" id="PIRSR000137-2"/>
    </source>
</evidence>
<dbReference type="InterPro" id="IPR027424">
    <property type="entry name" value="Glucose_Oxidase_domain_2"/>
</dbReference>
<evidence type="ECO:0000256" key="14">
    <source>
        <dbReference type="ARBA" id="ARBA00049722"/>
    </source>
</evidence>
<accession>A0A9W9IE86</accession>
<dbReference type="InterPro" id="IPR000172">
    <property type="entry name" value="GMC_OxRdtase_N"/>
</dbReference>
<feature type="domain" description="Glucose-methanol-choline oxidoreductase N-terminal" evidence="17">
    <location>
        <begin position="86"/>
        <end position="109"/>
    </location>
</feature>
<evidence type="ECO:0000313" key="19">
    <source>
        <dbReference type="EMBL" id="KAJ5173317.1"/>
    </source>
</evidence>
<dbReference type="Proteomes" id="UP001146351">
    <property type="component" value="Unassembled WGS sequence"/>
</dbReference>
<evidence type="ECO:0000256" key="7">
    <source>
        <dbReference type="ARBA" id="ARBA00022490"/>
    </source>
</evidence>
<evidence type="ECO:0000256" key="8">
    <source>
        <dbReference type="ARBA" id="ARBA00022512"/>
    </source>
</evidence>
<evidence type="ECO:0000256" key="12">
    <source>
        <dbReference type="ARBA" id="ARBA00023002"/>
    </source>
</evidence>
<evidence type="ECO:0000313" key="20">
    <source>
        <dbReference type="Proteomes" id="UP001146351"/>
    </source>
</evidence>
<reference evidence="19" key="2">
    <citation type="journal article" date="2023" name="IMA Fungus">
        <title>Comparative genomic study of the Penicillium genus elucidates a diverse pangenome and 15 lateral gene transfer events.</title>
        <authorList>
            <person name="Petersen C."/>
            <person name="Sorensen T."/>
            <person name="Nielsen M.R."/>
            <person name="Sondergaard T.E."/>
            <person name="Sorensen J.L."/>
            <person name="Fitzpatrick D.A."/>
            <person name="Frisvad J.C."/>
            <person name="Nielsen K.L."/>
        </authorList>
    </citation>
    <scope>NUCLEOTIDE SEQUENCE</scope>
    <source>
        <strain evidence="19">IBT 21917</strain>
    </source>
</reference>
<evidence type="ECO:0000256" key="1">
    <source>
        <dbReference type="ARBA" id="ARBA00001974"/>
    </source>
</evidence>
<dbReference type="AlphaFoldDB" id="A0A9W9IE86"/>
<dbReference type="Gene3D" id="3.50.50.60">
    <property type="entry name" value="FAD/NAD(P)-binding domain"/>
    <property type="match status" value="1"/>
</dbReference>
<comment type="caution">
    <text evidence="19">The sequence shown here is derived from an EMBL/GenBank/DDBJ whole genome shotgun (WGS) entry which is preliminary data.</text>
</comment>
<dbReference type="SUPFAM" id="SSF54373">
    <property type="entry name" value="FAD-linked reductases, C-terminal domain"/>
    <property type="match status" value="1"/>
</dbReference>
<evidence type="ECO:0000256" key="2">
    <source>
        <dbReference type="ARBA" id="ARBA00004191"/>
    </source>
</evidence>
<keyword evidence="9" id="KW-0964">Secreted</keyword>
<evidence type="ECO:0000256" key="9">
    <source>
        <dbReference type="ARBA" id="ARBA00022530"/>
    </source>
</evidence>
<evidence type="ECO:0000259" key="17">
    <source>
        <dbReference type="PROSITE" id="PS00623"/>
    </source>
</evidence>
<dbReference type="InterPro" id="IPR007867">
    <property type="entry name" value="GMC_OxRtase_C"/>
</dbReference>
<comment type="cofactor">
    <cofactor evidence="1 15">
        <name>FAD</name>
        <dbReference type="ChEBI" id="CHEBI:57692"/>
    </cofactor>
</comment>
<reference evidence="19" key="1">
    <citation type="submission" date="2022-11" db="EMBL/GenBank/DDBJ databases">
        <authorList>
            <person name="Petersen C."/>
        </authorList>
    </citation>
    <scope>NUCLEOTIDE SEQUENCE</scope>
    <source>
        <strain evidence="19">IBT 21917</strain>
    </source>
</reference>
<keyword evidence="12" id="KW-0560">Oxidoreductase</keyword>
<keyword evidence="9" id="KW-0272">Extracellular matrix</keyword>
<dbReference type="SUPFAM" id="SSF51905">
    <property type="entry name" value="FAD/NAD(P)-binding domain"/>
    <property type="match status" value="1"/>
</dbReference>
<keyword evidence="10 16" id="KW-0285">Flavoprotein</keyword>
<evidence type="ECO:0000256" key="5">
    <source>
        <dbReference type="ARBA" id="ARBA00010790"/>
    </source>
</evidence>
<dbReference type="PIRSF" id="PIRSF000137">
    <property type="entry name" value="Alcohol_oxidase"/>
    <property type="match status" value="1"/>
</dbReference>
<organism evidence="19 20">
    <name type="scientific">Penicillium capsulatum</name>
    <dbReference type="NCBI Taxonomy" id="69766"/>
    <lineage>
        <taxon>Eukaryota</taxon>
        <taxon>Fungi</taxon>
        <taxon>Dikarya</taxon>
        <taxon>Ascomycota</taxon>
        <taxon>Pezizomycotina</taxon>
        <taxon>Eurotiomycetes</taxon>
        <taxon>Eurotiomycetidae</taxon>
        <taxon>Eurotiales</taxon>
        <taxon>Aspergillaceae</taxon>
        <taxon>Penicillium</taxon>
    </lineage>
</organism>
<evidence type="ECO:0000259" key="18">
    <source>
        <dbReference type="PROSITE" id="PS00624"/>
    </source>
</evidence>
<evidence type="ECO:0000256" key="3">
    <source>
        <dbReference type="ARBA" id="ARBA00004496"/>
    </source>
</evidence>
<name>A0A9W9IE86_9EURO</name>
<dbReference type="GO" id="GO:0050660">
    <property type="term" value="F:flavin adenine dinucleotide binding"/>
    <property type="evidence" value="ECO:0007669"/>
    <property type="project" value="InterPro"/>
</dbReference>
<evidence type="ECO:0000256" key="13">
    <source>
        <dbReference type="ARBA" id="ARBA00049435"/>
    </source>
</evidence>
<dbReference type="EMBL" id="JAPQKO010000003">
    <property type="protein sequence ID" value="KAJ5173317.1"/>
    <property type="molecule type" value="Genomic_DNA"/>
</dbReference>
<feature type="binding site" evidence="15">
    <location>
        <position position="228"/>
    </location>
    <ligand>
        <name>FAD</name>
        <dbReference type="ChEBI" id="CHEBI:57692"/>
    </ligand>
</feature>
<comment type="subcellular location">
    <subcellularLocation>
        <location evidence="3">Cytoplasm</location>
    </subcellularLocation>
    <subcellularLocation>
        <location evidence="2">Secreted</location>
        <location evidence="2">Cell wall</location>
    </subcellularLocation>
    <subcellularLocation>
        <location evidence="4">Secreted</location>
        <location evidence="4">Extracellular space</location>
        <location evidence="4">Extracellular matrix</location>
    </subcellularLocation>
</comment>
<dbReference type="Gene3D" id="3.30.560.10">
    <property type="entry name" value="Glucose Oxidase, domain 3"/>
    <property type="match status" value="1"/>
</dbReference>
<comment type="catalytic activity">
    <reaction evidence="13">
        <text>beta-D-glucose + O2 = D-glucono-1,5-lactone + H2O2</text>
        <dbReference type="Rhea" id="RHEA:11428"/>
        <dbReference type="ChEBI" id="CHEBI:15379"/>
        <dbReference type="ChEBI" id="CHEBI:15903"/>
        <dbReference type="ChEBI" id="CHEBI:16217"/>
        <dbReference type="ChEBI" id="CHEBI:16240"/>
        <dbReference type="EC" id="1.1.3.4"/>
    </reaction>
    <physiologicalReaction direction="left-to-right" evidence="13">
        <dbReference type="Rhea" id="RHEA:11429"/>
    </physiologicalReaction>
</comment>
<dbReference type="PROSITE" id="PS00624">
    <property type="entry name" value="GMC_OXRED_2"/>
    <property type="match status" value="1"/>
</dbReference>
<protein>
    <recommendedName>
        <fullName evidence="14">glucose oxidase</fullName>
        <ecNumber evidence="14">1.1.3.4</ecNumber>
    </recommendedName>
</protein>